<feature type="compositionally biased region" description="Basic and acidic residues" evidence="2">
    <location>
        <begin position="40"/>
        <end position="51"/>
    </location>
</feature>
<feature type="coiled-coil region" evidence="1">
    <location>
        <begin position="67"/>
        <end position="105"/>
    </location>
</feature>
<organism evidence="3 4">
    <name type="scientific">Gregarina niphandrodes</name>
    <name type="common">Septate eugregarine</name>
    <dbReference type="NCBI Taxonomy" id="110365"/>
    <lineage>
        <taxon>Eukaryota</taxon>
        <taxon>Sar</taxon>
        <taxon>Alveolata</taxon>
        <taxon>Apicomplexa</taxon>
        <taxon>Conoidasida</taxon>
        <taxon>Gregarinasina</taxon>
        <taxon>Eugregarinorida</taxon>
        <taxon>Gregarinidae</taxon>
        <taxon>Gregarina</taxon>
    </lineage>
</organism>
<dbReference type="AlphaFoldDB" id="A0A023B3H1"/>
<evidence type="ECO:0000256" key="1">
    <source>
        <dbReference type="SAM" id="Coils"/>
    </source>
</evidence>
<accession>A0A023B3H1</accession>
<dbReference type="RefSeq" id="XP_011131511.1">
    <property type="nucleotide sequence ID" value="XM_011133209.1"/>
</dbReference>
<feature type="region of interest" description="Disordered" evidence="2">
    <location>
        <begin position="127"/>
        <end position="204"/>
    </location>
</feature>
<dbReference type="EMBL" id="AFNH02000832">
    <property type="protein sequence ID" value="EZG55525.1"/>
    <property type="molecule type" value="Genomic_DNA"/>
</dbReference>
<feature type="compositionally biased region" description="Acidic residues" evidence="2">
    <location>
        <begin position="134"/>
        <end position="148"/>
    </location>
</feature>
<evidence type="ECO:0000313" key="4">
    <source>
        <dbReference type="Proteomes" id="UP000019763"/>
    </source>
</evidence>
<feature type="region of interest" description="Disordered" evidence="2">
    <location>
        <begin position="26"/>
        <end position="51"/>
    </location>
</feature>
<keyword evidence="4" id="KW-1185">Reference proteome</keyword>
<dbReference type="VEuPathDB" id="CryptoDB:GNI_111350"/>
<gene>
    <name evidence="3" type="ORF">GNI_111350</name>
</gene>
<dbReference type="GeneID" id="22913931"/>
<dbReference type="Proteomes" id="UP000019763">
    <property type="component" value="Unassembled WGS sequence"/>
</dbReference>
<evidence type="ECO:0000256" key="2">
    <source>
        <dbReference type="SAM" id="MobiDB-lite"/>
    </source>
</evidence>
<name>A0A023B3H1_GRENI</name>
<reference evidence="3" key="1">
    <citation type="submission" date="2013-12" db="EMBL/GenBank/DDBJ databases">
        <authorList>
            <person name="Omoto C.K."/>
            <person name="Sibley D."/>
            <person name="Venepally P."/>
            <person name="Hadjithomas M."/>
            <person name="Karamycheva S."/>
            <person name="Brunk B."/>
            <person name="Roos D."/>
            <person name="Caler E."/>
            <person name="Lorenzi H."/>
        </authorList>
    </citation>
    <scope>NUCLEOTIDE SEQUENCE</scope>
</reference>
<keyword evidence="1" id="KW-0175">Coiled coil</keyword>
<comment type="caution">
    <text evidence="3">The sequence shown here is derived from an EMBL/GenBank/DDBJ whole genome shotgun (WGS) entry which is preliminary data.</text>
</comment>
<evidence type="ECO:0000313" key="3">
    <source>
        <dbReference type="EMBL" id="EZG55525.1"/>
    </source>
</evidence>
<protein>
    <submittedName>
        <fullName evidence="3">Uncharacterized protein</fullName>
    </submittedName>
</protein>
<proteinExistence type="predicted"/>
<sequence>MSAAELQQIETTLRREIEALEKERRDGDLAFSNKQQQLGEARERVAAARGDGDRVSLMKEELKAQILAQKRDSLMRLKEQNDELLEQFENALARGKTELQKVKESKHVQQKIYVLLREKGIAEFQAYSPGEVSASEDEGEEGEEDEELQMIKQPSFSANLQVDDDNGDVDNAQHPSVAGYEDEEDAPVPSANEDAPAPVADEQL</sequence>